<accession>A0A2M9D3P6</accession>
<name>A0A2M9D3P6_9MICO</name>
<dbReference type="Pfam" id="PF07681">
    <property type="entry name" value="DoxX"/>
    <property type="match status" value="1"/>
</dbReference>
<dbReference type="InterPro" id="IPR032808">
    <property type="entry name" value="DoxX"/>
</dbReference>
<protein>
    <submittedName>
        <fullName evidence="6">Thiosulfate dehydrogenase [quinone] large subunit</fullName>
    </submittedName>
</protein>
<dbReference type="AlphaFoldDB" id="A0A2M9D3P6"/>
<feature type="transmembrane region" description="Helical" evidence="5">
    <location>
        <begin position="85"/>
        <end position="109"/>
    </location>
</feature>
<keyword evidence="2 5" id="KW-0812">Transmembrane</keyword>
<dbReference type="Proteomes" id="UP000231742">
    <property type="component" value="Unassembled WGS sequence"/>
</dbReference>
<keyword evidence="4 5" id="KW-0472">Membrane</keyword>
<evidence type="ECO:0000313" key="7">
    <source>
        <dbReference type="Proteomes" id="UP000231742"/>
    </source>
</evidence>
<evidence type="ECO:0000256" key="4">
    <source>
        <dbReference type="ARBA" id="ARBA00023136"/>
    </source>
</evidence>
<comment type="subcellular location">
    <subcellularLocation>
        <location evidence="1">Membrane</location>
        <topology evidence="1">Multi-pass membrane protein</topology>
    </subcellularLocation>
</comment>
<organism evidence="6 7">
    <name type="scientific">Salinibacterium amurskyense</name>
    <dbReference type="NCBI Taxonomy" id="205941"/>
    <lineage>
        <taxon>Bacteria</taxon>
        <taxon>Bacillati</taxon>
        <taxon>Actinomycetota</taxon>
        <taxon>Actinomycetes</taxon>
        <taxon>Micrococcales</taxon>
        <taxon>Microbacteriaceae</taxon>
        <taxon>Salinibacterium</taxon>
    </lineage>
</organism>
<evidence type="ECO:0000313" key="6">
    <source>
        <dbReference type="EMBL" id="PJJ78618.1"/>
    </source>
</evidence>
<evidence type="ECO:0000256" key="1">
    <source>
        <dbReference type="ARBA" id="ARBA00004141"/>
    </source>
</evidence>
<evidence type="ECO:0000256" key="2">
    <source>
        <dbReference type="ARBA" id="ARBA00022692"/>
    </source>
</evidence>
<dbReference type="EMBL" id="PGFH01000002">
    <property type="protein sequence ID" value="PJJ78618.1"/>
    <property type="molecule type" value="Genomic_DNA"/>
</dbReference>
<dbReference type="GO" id="GO:0016020">
    <property type="term" value="C:membrane"/>
    <property type="evidence" value="ECO:0007669"/>
    <property type="project" value="UniProtKB-SubCell"/>
</dbReference>
<dbReference type="PANTHER" id="PTHR39157:SF1">
    <property type="entry name" value="DOXX FAMILY PROTEIN"/>
    <property type="match status" value="1"/>
</dbReference>
<dbReference type="RefSeq" id="WP_100389648.1">
    <property type="nucleotide sequence ID" value="NZ_BMZU01000002.1"/>
</dbReference>
<evidence type="ECO:0000256" key="5">
    <source>
        <dbReference type="SAM" id="Phobius"/>
    </source>
</evidence>
<dbReference type="OrthoDB" id="4981738at2"/>
<dbReference type="PANTHER" id="PTHR39157">
    <property type="entry name" value="INTEGRAL MEMBRANE PROTEIN-RELATED"/>
    <property type="match status" value="1"/>
</dbReference>
<sequence>MMNRALSLVASVITGAARVGLGILWLNEGLFKLKAGFDGADIGLVVDSTVSNNRVPDFFEAFTTTFLGGAPGFFGWAIPALEVGLGIALIVGVLTLPAALMSAFTLLTYWAADQLIDEYPIMLALSIVTAVFVVSASRLSVTTIVEKLVHRKKPETRWFSAPVRRWL</sequence>
<proteinExistence type="predicted"/>
<keyword evidence="7" id="KW-1185">Reference proteome</keyword>
<gene>
    <name evidence="6" type="ORF">CLV85_2194</name>
</gene>
<feature type="transmembrane region" description="Helical" evidence="5">
    <location>
        <begin position="121"/>
        <end position="145"/>
    </location>
</feature>
<reference evidence="6 7" key="1">
    <citation type="submission" date="2017-11" db="EMBL/GenBank/DDBJ databases">
        <title>Genomic Encyclopedia of Archaeal and Bacterial Type Strains, Phase II (KMG-II): From Individual Species to Whole Genera.</title>
        <authorList>
            <person name="Goeker M."/>
        </authorList>
    </citation>
    <scope>NUCLEOTIDE SEQUENCE [LARGE SCALE GENOMIC DNA]</scope>
    <source>
        <strain evidence="6 7">DSM 16400</strain>
    </source>
</reference>
<comment type="caution">
    <text evidence="6">The sequence shown here is derived from an EMBL/GenBank/DDBJ whole genome shotgun (WGS) entry which is preliminary data.</text>
</comment>
<feature type="transmembrane region" description="Helical" evidence="5">
    <location>
        <begin position="58"/>
        <end position="78"/>
    </location>
</feature>
<evidence type="ECO:0000256" key="3">
    <source>
        <dbReference type="ARBA" id="ARBA00022989"/>
    </source>
</evidence>
<keyword evidence="3 5" id="KW-1133">Transmembrane helix</keyword>